<evidence type="ECO:0000313" key="2">
    <source>
        <dbReference type="EMBL" id="MBZ3889490.1"/>
    </source>
</evidence>
<dbReference type="SUPFAM" id="SSF54928">
    <property type="entry name" value="RNA-binding domain, RBD"/>
    <property type="match status" value="1"/>
</dbReference>
<evidence type="ECO:0000313" key="3">
    <source>
        <dbReference type="Proteomes" id="UP001166674"/>
    </source>
</evidence>
<dbReference type="Gene3D" id="3.30.70.330">
    <property type="match status" value="1"/>
</dbReference>
<gene>
    <name evidence="2" type="ORF">SUZIE_203220</name>
</gene>
<dbReference type="EMBL" id="JAATJV010432063">
    <property type="protein sequence ID" value="MBZ3889490.1"/>
    <property type="molecule type" value="Genomic_DNA"/>
</dbReference>
<protein>
    <submittedName>
        <fullName evidence="2">RNA-binding protein 19</fullName>
    </submittedName>
</protein>
<accession>A0AA41NFM5</accession>
<reference evidence="2" key="1">
    <citation type="submission" date="2020-03" db="EMBL/GenBank/DDBJ databases">
        <title>Studies in the Genomics of Life Span.</title>
        <authorList>
            <person name="Glass D."/>
        </authorList>
    </citation>
    <scope>NUCLEOTIDE SEQUENCE</scope>
    <source>
        <strain evidence="2">SUZIE</strain>
        <tissue evidence="2">Muscle</tissue>
    </source>
</reference>
<dbReference type="Proteomes" id="UP001166674">
    <property type="component" value="Unassembled WGS sequence"/>
</dbReference>
<name>A0AA41NFM5_SCICA</name>
<dbReference type="InterPro" id="IPR012677">
    <property type="entry name" value="Nucleotide-bd_a/b_plait_sf"/>
</dbReference>
<feature type="region of interest" description="Disordered" evidence="1">
    <location>
        <begin position="61"/>
        <end position="88"/>
    </location>
</feature>
<dbReference type="AlphaFoldDB" id="A0AA41NFM5"/>
<evidence type="ECO:0000256" key="1">
    <source>
        <dbReference type="SAM" id="MobiDB-lite"/>
    </source>
</evidence>
<sequence length="168" mass="18729">MLRKNEEEKDLADSGRLFLCNLPYTSTEGDLEGLFSSYGRALLLTVHGRMLYRLPSTIRKEASEDTDTPGSSYKKNVSKDKASSSSSHDWNTLFMGPNAVADVIAQKYSGTKSQVLDYETKDSVAICVALGETQLVQEVRRFLLHNGVNLDSISQNMSKDMSFVLHLR</sequence>
<dbReference type="GO" id="GO:0003676">
    <property type="term" value="F:nucleic acid binding"/>
    <property type="evidence" value="ECO:0007669"/>
    <property type="project" value="InterPro"/>
</dbReference>
<dbReference type="InterPro" id="IPR035979">
    <property type="entry name" value="RBD_domain_sf"/>
</dbReference>
<proteinExistence type="predicted"/>
<keyword evidence="3" id="KW-1185">Reference proteome</keyword>
<organism evidence="2 3">
    <name type="scientific">Sciurus carolinensis</name>
    <name type="common">Eastern gray squirrel</name>
    <dbReference type="NCBI Taxonomy" id="30640"/>
    <lineage>
        <taxon>Eukaryota</taxon>
        <taxon>Metazoa</taxon>
        <taxon>Chordata</taxon>
        <taxon>Craniata</taxon>
        <taxon>Vertebrata</taxon>
        <taxon>Euteleostomi</taxon>
        <taxon>Mammalia</taxon>
        <taxon>Eutheria</taxon>
        <taxon>Euarchontoglires</taxon>
        <taxon>Glires</taxon>
        <taxon>Rodentia</taxon>
        <taxon>Sciuromorpha</taxon>
        <taxon>Sciuridae</taxon>
        <taxon>Sciurinae</taxon>
        <taxon>Sciurini</taxon>
        <taxon>Sciurus</taxon>
    </lineage>
</organism>
<comment type="caution">
    <text evidence="2">The sequence shown here is derived from an EMBL/GenBank/DDBJ whole genome shotgun (WGS) entry which is preliminary data.</text>
</comment>